<comment type="caution">
    <text evidence="2">The sequence shown here is derived from an EMBL/GenBank/DDBJ whole genome shotgun (WGS) entry which is preliminary data.</text>
</comment>
<protein>
    <recommendedName>
        <fullName evidence="4">Lipoprotein</fullName>
    </recommendedName>
</protein>
<evidence type="ECO:0000256" key="1">
    <source>
        <dbReference type="SAM" id="SignalP"/>
    </source>
</evidence>
<proteinExistence type="predicted"/>
<feature type="chain" id="PRO_5001787137" description="Lipoprotein" evidence="1">
    <location>
        <begin position="32"/>
        <end position="207"/>
    </location>
</feature>
<feature type="signal peptide" evidence="1">
    <location>
        <begin position="1"/>
        <end position="31"/>
    </location>
</feature>
<evidence type="ECO:0000313" key="2">
    <source>
        <dbReference type="EMBL" id="KFC23626.1"/>
    </source>
</evidence>
<organism evidence="2 3">
    <name type="scientific">Epilithonimonas lactis</name>
    <dbReference type="NCBI Taxonomy" id="421072"/>
    <lineage>
        <taxon>Bacteria</taxon>
        <taxon>Pseudomonadati</taxon>
        <taxon>Bacteroidota</taxon>
        <taxon>Flavobacteriia</taxon>
        <taxon>Flavobacteriales</taxon>
        <taxon>Weeksellaceae</taxon>
        <taxon>Chryseobacterium group</taxon>
        <taxon>Epilithonimonas</taxon>
    </lineage>
</organism>
<dbReference type="Proteomes" id="UP000028623">
    <property type="component" value="Unassembled WGS sequence"/>
</dbReference>
<dbReference type="EMBL" id="JPLY01000001">
    <property type="protein sequence ID" value="KFC23626.1"/>
    <property type="molecule type" value="Genomic_DNA"/>
</dbReference>
<evidence type="ECO:0000313" key="3">
    <source>
        <dbReference type="Proteomes" id="UP000028623"/>
    </source>
</evidence>
<gene>
    <name evidence="2" type="ORF">IO89_03335</name>
</gene>
<keyword evidence="3" id="KW-1185">Reference proteome</keyword>
<keyword evidence="1" id="KW-0732">Signal</keyword>
<dbReference type="STRING" id="421072.SAMN04488097_1634"/>
<sequence>MVNKHQLNNGFCLCIVAILICFIANSCHKNAEDSTLYQLFNQKYTQDTIRTVSMPDNTDIINHLTEELERHDFSISAYTVENEKAEYRFVLDCVKHIQYNIQSTGVRAYSVKSNSKKIRYNSRTYSKKKLRSYYYEFKICIYEFENEEIAQKNYDLLDEVSHSGNGNCNRTFNTRYLIRKNEVFEFSTMSDRSLNFMKEYMSYVEEH</sequence>
<accession>A0A085BMD1</accession>
<dbReference type="eggNOG" id="ENOG5032WPI">
    <property type="taxonomic scope" value="Bacteria"/>
</dbReference>
<evidence type="ECO:0008006" key="4">
    <source>
        <dbReference type="Google" id="ProtNLM"/>
    </source>
</evidence>
<reference evidence="2 3" key="1">
    <citation type="submission" date="2014-07" db="EMBL/GenBank/DDBJ databases">
        <title>Epilithonimonas lactis LMG 22401 Genome.</title>
        <authorList>
            <person name="Pipes S.E."/>
            <person name="Stropko S.J."/>
        </authorList>
    </citation>
    <scope>NUCLEOTIDE SEQUENCE [LARGE SCALE GENOMIC DNA]</scope>
    <source>
        <strain evidence="2 3">LMG 24401</strain>
    </source>
</reference>
<dbReference type="RefSeq" id="WP_034973555.1">
    <property type="nucleotide sequence ID" value="NZ_FOFI01000002.1"/>
</dbReference>
<dbReference type="AlphaFoldDB" id="A0A085BMD1"/>
<name>A0A085BMD1_9FLAO</name>
<dbReference type="OrthoDB" id="1261987at2"/>